<evidence type="ECO:0000313" key="24">
    <source>
        <dbReference type="Proteomes" id="UP001057753"/>
    </source>
</evidence>
<evidence type="ECO:0000256" key="17">
    <source>
        <dbReference type="ARBA" id="ARBA00041185"/>
    </source>
</evidence>
<evidence type="ECO:0000256" key="15">
    <source>
        <dbReference type="ARBA" id="ARBA00033270"/>
    </source>
</evidence>
<keyword evidence="13" id="KW-0961">Cell wall biogenesis/degradation</keyword>
<dbReference type="Pfam" id="PF01098">
    <property type="entry name" value="FTSW_RODA_SPOVE"/>
    <property type="match status" value="1"/>
</dbReference>
<dbReference type="EC" id="2.4.99.28" evidence="19"/>
<comment type="caution">
    <text evidence="23">The sequence shown here is derived from an EMBL/GenBank/DDBJ whole genome shotgun (WGS) entry which is preliminary data.</text>
</comment>
<evidence type="ECO:0000256" key="22">
    <source>
        <dbReference type="SAM" id="Phobius"/>
    </source>
</evidence>
<evidence type="ECO:0000256" key="14">
    <source>
        <dbReference type="ARBA" id="ARBA00032370"/>
    </source>
</evidence>
<dbReference type="GO" id="GO:0008360">
    <property type="term" value="P:regulation of cell shape"/>
    <property type="evidence" value="ECO:0007669"/>
    <property type="project" value="UniProtKB-KW"/>
</dbReference>
<evidence type="ECO:0000256" key="6">
    <source>
        <dbReference type="ARBA" id="ARBA00022679"/>
    </source>
</evidence>
<dbReference type="EMBL" id="JABXYM010000001">
    <property type="protein sequence ID" value="MCR6095459.1"/>
    <property type="molecule type" value="Genomic_DNA"/>
</dbReference>
<evidence type="ECO:0000256" key="8">
    <source>
        <dbReference type="ARBA" id="ARBA00022960"/>
    </source>
</evidence>
<evidence type="ECO:0000256" key="2">
    <source>
        <dbReference type="ARBA" id="ARBA00004752"/>
    </source>
</evidence>
<comment type="catalytic activity">
    <reaction evidence="20">
        <text>[GlcNAc-(1-&gt;4)-Mur2Ac(oyl-L-Ala-gamma-D-Glu-L-Lys-D-Ala-D-Ala)](n)-di-trans,octa-cis-undecaprenyl diphosphate + beta-D-GlcNAc-(1-&gt;4)-Mur2Ac(oyl-L-Ala-gamma-D-Glu-L-Lys-D-Ala-D-Ala)-di-trans,octa-cis-undecaprenyl diphosphate = [GlcNAc-(1-&gt;4)-Mur2Ac(oyl-L-Ala-gamma-D-Glu-L-Lys-D-Ala-D-Ala)](n+1)-di-trans,octa-cis-undecaprenyl diphosphate + di-trans,octa-cis-undecaprenyl diphosphate + H(+)</text>
        <dbReference type="Rhea" id="RHEA:23708"/>
        <dbReference type="Rhea" id="RHEA-COMP:9602"/>
        <dbReference type="Rhea" id="RHEA-COMP:9603"/>
        <dbReference type="ChEBI" id="CHEBI:15378"/>
        <dbReference type="ChEBI" id="CHEBI:58405"/>
        <dbReference type="ChEBI" id="CHEBI:60033"/>
        <dbReference type="ChEBI" id="CHEBI:78435"/>
        <dbReference type="EC" id="2.4.99.28"/>
    </reaction>
</comment>
<reference evidence="23" key="1">
    <citation type="submission" date="2020-06" db="EMBL/GenBank/DDBJ databases">
        <title>Insight into the genomes of haloalkaliphilic bacilli from Kenyan soda lakes.</title>
        <authorList>
            <person name="Mwirichia R."/>
            <person name="Villamizar G.C."/>
            <person name="Poehlein A."/>
            <person name="Mugweru J."/>
            <person name="Kipnyargis A."/>
            <person name="Kiplimo D."/>
            <person name="Orwa P."/>
            <person name="Daniel R."/>
        </authorList>
    </citation>
    <scope>NUCLEOTIDE SEQUENCE</scope>
    <source>
        <strain evidence="23">B1096_S55</strain>
    </source>
</reference>
<keyword evidence="4" id="KW-0132">Cell division</keyword>
<evidence type="ECO:0000256" key="11">
    <source>
        <dbReference type="ARBA" id="ARBA00023136"/>
    </source>
</evidence>
<dbReference type="PANTHER" id="PTHR30474:SF2">
    <property type="entry name" value="PEPTIDOGLYCAN GLYCOSYLTRANSFERASE FTSW-RELATED"/>
    <property type="match status" value="1"/>
</dbReference>
<evidence type="ECO:0000256" key="3">
    <source>
        <dbReference type="ARBA" id="ARBA00022475"/>
    </source>
</evidence>
<dbReference type="InterPro" id="IPR013437">
    <property type="entry name" value="FtsW"/>
</dbReference>
<keyword evidence="6" id="KW-0808">Transferase</keyword>
<evidence type="ECO:0000256" key="18">
    <source>
        <dbReference type="ARBA" id="ARBA00041418"/>
    </source>
</evidence>
<dbReference type="GO" id="GO:0032153">
    <property type="term" value="C:cell division site"/>
    <property type="evidence" value="ECO:0007669"/>
    <property type="project" value="TreeGrafter"/>
</dbReference>
<evidence type="ECO:0000256" key="16">
    <source>
        <dbReference type="ARBA" id="ARBA00038053"/>
    </source>
</evidence>
<keyword evidence="8" id="KW-0133">Cell shape</keyword>
<sequence length="416" mass="46512">MKELAWSLPTGTEVNTLEEEKRKGLYIDWYLIVSIVLLALFGLVMVYSASYVQGYQVYDNMTYFFDRQLQWLVISAVMFTFFMFFPYRHFRKLVPWIVFGSFALLLLILVPGVGYEVNGSMRWINVGPIRIQPSEFVKVGSIIYLAYVYSRKQAYINKFFTGVMPPLIIVLGFFILIMFQPDLGTATSIVLVAGLLAFCSGARMLHIISLSSLAAWALYHYAQSAPYRLNRLLGYRNPFELEQTEGFQLVQSYIAIAHGGLSGAGLGQSVQKLFYLPEAHTDFILAIVSEELGLIGIAVVFLLMLAIIGRGVIIGTRCRDAFGSLLAFGIVFQLSIQMIFNAGAVNGLLPITGIPFPFISYGGSSLLVNFIAMGILANISRRTEKERQEGLEKNEALPLEENEEIQVGRPHVTVVK</sequence>
<evidence type="ECO:0000313" key="23">
    <source>
        <dbReference type="EMBL" id="MCR6095459.1"/>
    </source>
</evidence>
<evidence type="ECO:0000256" key="9">
    <source>
        <dbReference type="ARBA" id="ARBA00022984"/>
    </source>
</evidence>
<keyword evidence="11 22" id="KW-0472">Membrane</keyword>
<dbReference type="NCBIfam" id="TIGR02614">
    <property type="entry name" value="ftsW"/>
    <property type="match status" value="1"/>
</dbReference>
<evidence type="ECO:0000256" key="19">
    <source>
        <dbReference type="ARBA" id="ARBA00044770"/>
    </source>
</evidence>
<dbReference type="GO" id="GO:0005886">
    <property type="term" value="C:plasma membrane"/>
    <property type="evidence" value="ECO:0007669"/>
    <property type="project" value="UniProtKB-SubCell"/>
</dbReference>
<feature type="transmembrane region" description="Helical" evidence="22">
    <location>
        <begin position="69"/>
        <end position="87"/>
    </location>
</feature>
<keyword evidence="12" id="KW-0131">Cell cycle</keyword>
<feature type="transmembrane region" description="Helical" evidence="22">
    <location>
        <begin position="191"/>
        <end position="219"/>
    </location>
</feature>
<keyword evidence="9" id="KW-0573">Peptidoglycan synthesis</keyword>
<dbReference type="AlphaFoldDB" id="A0A9Q4AZC2"/>
<gene>
    <name evidence="23" type="primary">ftsW</name>
    <name evidence="23" type="ORF">HXA33_02795</name>
</gene>
<organism evidence="23 24">
    <name type="scientific">Salipaludibacillus agaradhaerens</name>
    <name type="common">Bacillus agaradhaerens</name>
    <dbReference type="NCBI Taxonomy" id="76935"/>
    <lineage>
        <taxon>Bacteria</taxon>
        <taxon>Bacillati</taxon>
        <taxon>Bacillota</taxon>
        <taxon>Bacilli</taxon>
        <taxon>Bacillales</taxon>
        <taxon>Bacillaceae</taxon>
    </lineage>
</organism>
<dbReference type="GO" id="GO:0009252">
    <property type="term" value="P:peptidoglycan biosynthetic process"/>
    <property type="evidence" value="ECO:0007669"/>
    <property type="project" value="UniProtKB-KW"/>
</dbReference>
<accession>A0A9Q4AZC2</accession>
<feature type="transmembrane region" description="Helical" evidence="22">
    <location>
        <begin position="29"/>
        <end position="49"/>
    </location>
</feature>
<keyword evidence="10 22" id="KW-1133">Transmembrane helix</keyword>
<dbReference type="PANTHER" id="PTHR30474">
    <property type="entry name" value="CELL CYCLE PROTEIN"/>
    <property type="match status" value="1"/>
</dbReference>
<evidence type="ECO:0000256" key="5">
    <source>
        <dbReference type="ARBA" id="ARBA00022676"/>
    </source>
</evidence>
<keyword evidence="5" id="KW-0328">Glycosyltransferase</keyword>
<name>A0A9Q4AZC2_SALAG</name>
<evidence type="ECO:0000256" key="10">
    <source>
        <dbReference type="ARBA" id="ARBA00022989"/>
    </source>
</evidence>
<dbReference type="PROSITE" id="PS00428">
    <property type="entry name" value="FTSW_RODA_SPOVE"/>
    <property type="match status" value="1"/>
</dbReference>
<comment type="pathway">
    <text evidence="2">Cell wall biogenesis; peptidoglycan biosynthesis.</text>
</comment>
<evidence type="ECO:0000256" key="13">
    <source>
        <dbReference type="ARBA" id="ARBA00023316"/>
    </source>
</evidence>
<comment type="similarity">
    <text evidence="16">Belongs to the SEDS family. FtsW subfamily.</text>
</comment>
<dbReference type="InterPro" id="IPR018365">
    <property type="entry name" value="Cell_cycle_FtsW-rel_CS"/>
</dbReference>
<evidence type="ECO:0000256" key="1">
    <source>
        <dbReference type="ARBA" id="ARBA00004651"/>
    </source>
</evidence>
<dbReference type="Proteomes" id="UP001057753">
    <property type="component" value="Unassembled WGS sequence"/>
</dbReference>
<keyword evidence="3" id="KW-1003">Cell membrane</keyword>
<keyword evidence="7 22" id="KW-0812">Transmembrane</keyword>
<feature type="transmembrane region" description="Helical" evidence="22">
    <location>
        <begin position="358"/>
        <end position="379"/>
    </location>
</feature>
<comment type="subcellular location">
    <subcellularLocation>
        <location evidence="1">Cell membrane</location>
        <topology evidence="1">Multi-pass membrane protein</topology>
    </subcellularLocation>
</comment>
<evidence type="ECO:0000256" key="12">
    <source>
        <dbReference type="ARBA" id="ARBA00023306"/>
    </source>
</evidence>
<proteinExistence type="inferred from homology"/>
<keyword evidence="24" id="KW-1185">Reference proteome</keyword>
<protein>
    <recommendedName>
        <fullName evidence="17">Probable peptidoglycan glycosyltransferase FtsW</fullName>
        <ecNumber evidence="19">2.4.99.28</ecNumber>
    </recommendedName>
    <alternativeName>
        <fullName evidence="18">Cell division protein FtsW</fullName>
    </alternativeName>
    <alternativeName>
        <fullName evidence="15">Cell wall polymerase</fullName>
    </alternativeName>
    <alternativeName>
        <fullName evidence="14">Peptidoglycan polymerase</fullName>
    </alternativeName>
</protein>
<comment type="function">
    <text evidence="21">Peptidoglycan polymerase that is essential for cell division.</text>
</comment>
<dbReference type="RefSeq" id="WP_257820234.1">
    <property type="nucleotide sequence ID" value="NZ_JABXYM010000001.1"/>
</dbReference>
<feature type="transmembrane region" description="Helical" evidence="22">
    <location>
        <begin position="159"/>
        <end position="179"/>
    </location>
</feature>
<evidence type="ECO:0000256" key="21">
    <source>
        <dbReference type="ARBA" id="ARBA00049966"/>
    </source>
</evidence>
<evidence type="ECO:0000256" key="7">
    <source>
        <dbReference type="ARBA" id="ARBA00022692"/>
    </source>
</evidence>
<dbReference type="GO" id="GO:0071555">
    <property type="term" value="P:cell wall organization"/>
    <property type="evidence" value="ECO:0007669"/>
    <property type="project" value="UniProtKB-KW"/>
</dbReference>
<dbReference type="GO" id="GO:0051301">
    <property type="term" value="P:cell division"/>
    <property type="evidence" value="ECO:0007669"/>
    <property type="project" value="UniProtKB-KW"/>
</dbReference>
<dbReference type="InterPro" id="IPR001182">
    <property type="entry name" value="FtsW/RodA"/>
</dbReference>
<evidence type="ECO:0000256" key="20">
    <source>
        <dbReference type="ARBA" id="ARBA00049902"/>
    </source>
</evidence>
<feature type="transmembrane region" description="Helical" evidence="22">
    <location>
        <begin position="94"/>
        <end position="115"/>
    </location>
</feature>
<dbReference type="GO" id="GO:0008955">
    <property type="term" value="F:peptidoglycan glycosyltransferase activity"/>
    <property type="evidence" value="ECO:0007669"/>
    <property type="project" value="UniProtKB-EC"/>
</dbReference>
<dbReference type="GO" id="GO:0015648">
    <property type="term" value="F:lipid-linked peptidoglycan transporter activity"/>
    <property type="evidence" value="ECO:0007669"/>
    <property type="project" value="TreeGrafter"/>
</dbReference>
<feature type="transmembrane region" description="Helical" evidence="22">
    <location>
        <begin position="292"/>
        <end position="313"/>
    </location>
</feature>
<feature type="transmembrane region" description="Helical" evidence="22">
    <location>
        <begin position="325"/>
        <end position="346"/>
    </location>
</feature>
<evidence type="ECO:0000256" key="4">
    <source>
        <dbReference type="ARBA" id="ARBA00022618"/>
    </source>
</evidence>